<evidence type="ECO:0000256" key="4">
    <source>
        <dbReference type="ARBA" id="ARBA00022771"/>
    </source>
</evidence>
<accession>A0ABM1ESA0</accession>
<dbReference type="InterPro" id="IPR050527">
    <property type="entry name" value="Snail/Krueppel_Znf"/>
</dbReference>
<evidence type="ECO:0000256" key="1">
    <source>
        <dbReference type="ARBA" id="ARBA00004123"/>
    </source>
</evidence>
<feature type="domain" description="C2H2-type" evidence="8">
    <location>
        <begin position="60"/>
        <end position="88"/>
    </location>
</feature>
<evidence type="ECO:0000313" key="10">
    <source>
        <dbReference type="RefSeq" id="XP_014675071.1"/>
    </source>
</evidence>
<dbReference type="PROSITE" id="PS00028">
    <property type="entry name" value="ZINC_FINGER_C2H2_1"/>
    <property type="match status" value="5"/>
</dbReference>
<name>A0ABM1ESA0_PRICU</name>
<evidence type="ECO:0000256" key="7">
    <source>
        <dbReference type="PROSITE-ProRule" id="PRU00042"/>
    </source>
</evidence>
<feature type="domain" description="C2H2-type" evidence="8">
    <location>
        <begin position="237"/>
        <end position="264"/>
    </location>
</feature>
<dbReference type="PANTHER" id="PTHR24388:SF54">
    <property type="entry name" value="PROTEIN ESCARGOT"/>
    <property type="match status" value="1"/>
</dbReference>
<dbReference type="SUPFAM" id="SSF57667">
    <property type="entry name" value="beta-beta-alpha zinc fingers"/>
    <property type="match status" value="4"/>
</dbReference>
<keyword evidence="3" id="KW-0677">Repeat</keyword>
<organism evidence="9 10">
    <name type="scientific">Priapulus caudatus</name>
    <name type="common">Priapulid worm</name>
    <dbReference type="NCBI Taxonomy" id="37621"/>
    <lineage>
        <taxon>Eukaryota</taxon>
        <taxon>Metazoa</taxon>
        <taxon>Ecdysozoa</taxon>
        <taxon>Scalidophora</taxon>
        <taxon>Priapulida</taxon>
        <taxon>Priapulimorpha</taxon>
        <taxon>Priapulimorphida</taxon>
        <taxon>Priapulidae</taxon>
        <taxon>Priapulus</taxon>
    </lineage>
</organism>
<evidence type="ECO:0000256" key="2">
    <source>
        <dbReference type="ARBA" id="ARBA00022723"/>
    </source>
</evidence>
<protein>
    <submittedName>
        <fullName evidence="10">Zinc finger protein 251-like</fullName>
    </submittedName>
</protein>
<dbReference type="InterPro" id="IPR013087">
    <property type="entry name" value="Znf_C2H2_type"/>
</dbReference>
<dbReference type="RefSeq" id="XP_014675071.1">
    <property type="nucleotide sequence ID" value="XM_014819585.1"/>
</dbReference>
<evidence type="ECO:0000313" key="9">
    <source>
        <dbReference type="Proteomes" id="UP000695022"/>
    </source>
</evidence>
<keyword evidence="6" id="KW-0539">Nucleus</keyword>
<evidence type="ECO:0000256" key="6">
    <source>
        <dbReference type="ARBA" id="ARBA00023242"/>
    </source>
</evidence>
<dbReference type="Pfam" id="PF00096">
    <property type="entry name" value="zf-C2H2"/>
    <property type="match status" value="3"/>
</dbReference>
<comment type="subcellular location">
    <subcellularLocation>
        <location evidence="1">Nucleus</location>
    </subcellularLocation>
</comment>
<keyword evidence="2" id="KW-0479">Metal-binding</keyword>
<dbReference type="InterPro" id="IPR036236">
    <property type="entry name" value="Znf_C2H2_sf"/>
</dbReference>
<dbReference type="SMART" id="SM00355">
    <property type="entry name" value="ZnF_C2H2"/>
    <property type="match status" value="8"/>
</dbReference>
<feature type="domain" description="C2H2-type" evidence="8">
    <location>
        <begin position="295"/>
        <end position="318"/>
    </location>
</feature>
<proteinExistence type="predicted"/>
<dbReference type="PANTHER" id="PTHR24388">
    <property type="entry name" value="ZINC FINGER PROTEIN"/>
    <property type="match status" value="1"/>
</dbReference>
<feature type="domain" description="C2H2-type" evidence="8">
    <location>
        <begin position="181"/>
        <end position="203"/>
    </location>
</feature>
<evidence type="ECO:0000259" key="8">
    <source>
        <dbReference type="PROSITE" id="PS50157"/>
    </source>
</evidence>
<evidence type="ECO:0000256" key="5">
    <source>
        <dbReference type="ARBA" id="ARBA00022833"/>
    </source>
</evidence>
<dbReference type="PROSITE" id="PS50157">
    <property type="entry name" value="ZINC_FINGER_C2H2_2"/>
    <property type="match status" value="5"/>
</dbReference>
<feature type="domain" description="C2H2-type" evidence="8">
    <location>
        <begin position="153"/>
        <end position="180"/>
    </location>
</feature>
<dbReference type="GeneID" id="106815150"/>
<sequence length="514" mass="57850">MAVLSSNSSVVSGISDTNVALSTAFNSLNSFSVCGECRQEFTSVAEFLYHQAAHKVGEHYKCQLCERDFRKDKALQRHYRARHRIQRAQDNEISNADQPQQTHVDQNDGLNQVKICVDESEELHSSLVPITTSNSSLCRIRKANLRKRLTDSHACEQCTKVFSYRSALKKHYATHTSEKPCVCEECGKAFKTKSNLGQHLKVHLRNGNQFKCSQCDFTSDNHAAVHAHRQIHPEGCLICEICGMAYGEKSNLTKHMRVHDPSRPYSCSYTDCPWKFKTEMMCHAHIKAHNTQGQHRCSYCGFMFRHKCHLRRHERVKHGVVLDRRRARISVVTSDVHNGGDLEEPVSKPQVTTDVVNAGNEKLQASIQRGLVVKNHVSDQSTLYGPDSQHEGVSVPIELMHGSYSYIPVLSHDQEQSHTYYVVNTTSSQQQVAPVMLHSVHPQLQAHSGQQPQQISHLEQGHAVEYLHRVGPAPDQPPIDRMQVIPTGHSSDVVGESHQTLTATIANGELWKSK</sequence>
<dbReference type="Proteomes" id="UP000695022">
    <property type="component" value="Unplaced"/>
</dbReference>
<keyword evidence="5" id="KW-0862">Zinc</keyword>
<gene>
    <name evidence="10" type="primary">LOC106815150</name>
</gene>
<dbReference type="Gene3D" id="3.30.160.60">
    <property type="entry name" value="Classic Zinc Finger"/>
    <property type="match status" value="5"/>
</dbReference>
<evidence type="ECO:0000256" key="3">
    <source>
        <dbReference type="ARBA" id="ARBA00022737"/>
    </source>
</evidence>
<keyword evidence="9" id="KW-1185">Reference proteome</keyword>
<keyword evidence="4 7" id="KW-0863">Zinc-finger</keyword>
<reference evidence="10" key="1">
    <citation type="submission" date="2025-08" db="UniProtKB">
        <authorList>
            <consortium name="RefSeq"/>
        </authorList>
    </citation>
    <scope>IDENTIFICATION</scope>
</reference>